<dbReference type="PRINTS" id="PR01898">
    <property type="entry name" value="SAGSUPRFAMLY"/>
</dbReference>
<dbReference type="Pfam" id="PF02876">
    <property type="entry name" value="Stap_Strp_tox_C"/>
    <property type="match status" value="1"/>
</dbReference>
<dbReference type="EMBL" id="UDJK01000007">
    <property type="protein sequence ID" value="SRC27852.1"/>
    <property type="molecule type" value="Genomic_DNA"/>
</dbReference>
<name>A0AAE2ZU14_STAAU</name>
<dbReference type="EMBL" id="JAIGOF010000006">
    <property type="protein sequence ID" value="MBX8594194.1"/>
    <property type="molecule type" value="Genomic_DNA"/>
</dbReference>
<dbReference type="SUPFAM" id="SSF50203">
    <property type="entry name" value="Bacterial enterotoxins"/>
    <property type="match status" value="1"/>
</dbReference>
<dbReference type="Gene3D" id="2.40.50.110">
    <property type="match status" value="1"/>
</dbReference>
<dbReference type="InterPro" id="IPR008992">
    <property type="entry name" value="Enterotoxin"/>
</dbReference>
<dbReference type="EMBL" id="CP038850">
    <property type="protein sequence ID" value="QCT56281.1"/>
    <property type="molecule type" value="Genomic_DNA"/>
</dbReference>
<evidence type="ECO:0000313" key="9">
    <source>
        <dbReference type="Proteomes" id="UP000309390"/>
    </source>
</evidence>
<dbReference type="Proteomes" id="UP000070985">
    <property type="component" value="Unassembled WGS sequence"/>
</dbReference>
<dbReference type="InterPro" id="IPR008375">
    <property type="entry name" value="Staph_exotoxin"/>
</dbReference>
<dbReference type="InterPro" id="IPR006123">
    <property type="entry name" value="Toxin_b-grasp_Staph/Strep"/>
</dbReference>
<comment type="similarity">
    <text evidence="1">Belongs to the staphylococcal/streptococcal toxin family.</text>
</comment>
<gene>
    <name evidence="6" type="ORF">E1948_02070</name>
    <name evidence="5" type="ORF">E1948_06170</name>
    <name evidence="4" type="ORF">ERS391062_02203</name>
    <name evidence="7" type="ORF">SAMEA1466929_01826</name>
</gene>
<feature type="domain" description="Staphylococcal superantigen-like OB-fold" evidence="3">
    <location>
        <begin position="42"/>
        <end position="126"/>
    </location>
</feature>
<organism evidence="5 9">
    <name type="scientific">Staphylococcus aureus</name>
    <dbReference type="NCBI Taxonomy" id="1280"/>
    <lineage>
        <taxon>Bacteria</taxon>
        <taxon>Bacillati</taxon>
        <taxon>Bacillota</taxon>
        <taxon>Bacilli</taxon>
        <taxon>Bacillales</taxon>
        <taxon>Staphylococcaceae</taxon>
        <taxon>Staphylococcus</taxon>
    </lineage>
</organism>
<dbReference type="PRINTS" id="PR01800">
    <property type="entry name" value="STAPHEXOTOXN"/>
</dbReference>
<evidence type="ECO:0000259" key="2">
    <source>
        <dbReference type="Pfam" id="PF02876"/>
    </source>
</evidence>
<evidence type="ECO:0000313" key="6">
    <source>
        <dbReference type="EMBL" id="QCT56281.1"/>
    </source>
</evidence>
<evidence type="ECO:0000313" key="8">
    <source>
        <dbReference type="Proteomes" id="UP000249918"/>
    </source>
</evidence>
<sequence>MKMKSIAKVSLVLGILATGVNTVTEQPVHAENKPIQVSQNSKNLKAYYTQPSVEYKNVTGYISSIQPKAGTKFMNIIEGNTVNNLALVGKDKQHYHTGVHRNLDIFYVNEDKRFEGSKYSIGGITEASDKAVDQIAEARVIKEDHTGEYDYDFFPFKIDKEAMTLKEVDFKIRKHLIDHYGLYGEMSSGTVTVKMKYYGKYTFELDKKLQEDRMADIIKVTDIDRIEVIVKKA</sequence>
<evidence type="ECO:0000259" key="3">
    <source>
        <dbReference type="Pfam" id="PF09199"/>
    </source>
</evidence>
<dbReference type="Proteomes" id="UP000309390">
    <property type="component" value="Unassembled WGS sequence"/>
</dbReference>
<reference evidence="4" key="1">
    <citation type="submission" date="2016-02" db="EMBL/GenBank/DDBJ databases">
        <authorList>
            <consortium name="Pathogen Informatics"/>
        </authorList>
    </citation>
    <scope>NUCLEOTIDE SEQUENCE</scope>
    <source>
        <strain evidence="4">1943STDY5698364</strain>
    </source>
</reference>
<dbReference type="InterPro" id="IPR013307">
    <property type="entry name" value="Superantigen_bac"/>
</dbReference>
<dbReference type="InterPro" id="IPR016091">
    <property type="entry name" value="SuperAg_toxin_C"/>
</dbReference>
<reference evidence="5" key="4">
    <citation type="submission" date="2021-08" db="EMBL/GenBank/DDBJ databases">
        <title>Whole-genome sequencing of local methicillin-resistant S. aureus strain Lr2.</title>
        <authorList>
            <person name="Ali A."/>
            <person name="Ullah N."/>
        </authorList>
    </citation>
    <scope>NUCLEOTIDE SEQUENCE</scope>
    <source>
        <strain evidence="5">Lr2</strain>
    </source>
</reference>
<dbReference type="Pfam" id="PF09199">
    <property type="entry name" value="SSL_OB"/>
    <property type="match status" value="1"/>
</dbReference>
<dbReference type="RefSeq" id="WP_000782836.1">
    <property type="nucleotide sequence ID" value="NZ_AP025176.1"/>
</dbReference>
<dbReference type="GO" id="GO:0005576">
    <property type="term" value="C:extracellular region"/>
    <property type="evidence" value="ECO:0007669"/>
    <property type="project" value="InterPro"/>
</dbReference>
<dbReference type="EMBL" id="FJNR01000016">
    <property type="protein sequence ID" value="CZQ68339.1"/>
    <property type="molecule type" value="Genomic_DNA"/>
</dbReference>
<reference evidence="7 8" key="2">
    <citation type="submission" date="2018-06" db="EMBL/GenBank/DDBJ databases">
        <authorList>
            <consortium name="Pathogen Informatics"/>
            <person name="Doyle S."/>
        </authorList>
    </citation>
    <scope>NUCLEOTIDE SEQUENCE [LARGE SCALE GENOMIC DNA]</scope>
    <source>
        <strain evidence="7 8">EOE047</strain>
    </source>
</reference>
<dbReference type="NCBIfam" id="NF009599">
    <property type="entry name" value="PRK13041.1"/>
    <property type="match status" value="1"/>
</dbReference>
<dbReference type="AlphaFoldDB" id="A0AAE2ZU14"/>
<protein>
    <submittedName>
        <fullName evidence="4">Exotoxin</fullName>
    </submittedName>
    <submittedName>
        <fullName evidence="5">Superantigen-like protein SSL2</fullName>
    </submittedName>
</protein>
<proteinExistence type="inferred from homology"/>
<dbReference type="SUPFAM" id="SSF54334">
    <property type="entry name" value="Superantigen toxins, C-terminal domain"/>
    <property type="match status" value="1"/>
</dbReference>
<evidence type="ECO:0000313" key="4">
    <source>
        <dbReference type="EMBL" id="CZQ68339.1"/>
    </source>
</evidence>
<dbReference type="InterPro" id="IPR015282">
    <property type="entry name" value="SSL_OB"/>
</dbReference>
<evidence type="ECO:0000313" key="7">
    <source>
        <dbReference type="EMBL" id="SRC27852.1"/>
    </source>
</evidence>
<dbReference type="Proteomes" id="UP000249918">
    <property type="component" value="Unassembled WGS sequence"/>
</dbReference>
<accession>A0AAE2ZU14</accession>
<dbReference type="Gene3D" id="3.10.20.120">
    <property type="match status" value="1"/>
</dbReference>
<evidence type="ECO:0000256" key="1">
    <source>
        <dbReference type="ARBA" id="ARBA00008401"/>
    </source>
</evidence>
<evidence type="ECO:0000313" key="5">
    <source>
        <dbReference type="EMBL" id="MBX8594194.1"/>
    </source>
</evidence>
<feature type="domain" description="Staphylococcal/Streptococcal toxin beta-grasp" evidence="2">
    <location>
        <begin position="140"/>
        <end position="229"/>
    </location>
</feature>
<reference evidence="6" key="3">
    <citation type="submission" date="2019-04" db="EMBL/GenBank/DDBJ databases">
        <title>Whole-genome sequencing of local methicillin-resistant S. aureus strain Lr2.</title>
        <authorList>
            <person name="Ullah N."/>
            <person name="Ali A."/>
        </authorList>
    </citation>
    <scope>NUCLEOTIDE SEQUENCE [LARGE SCALE GENOMIC DNA]</scope>
    <source>
        <strain evidence="6">Lr2</strain>
    </source>
</reference>